<protein>
    <submittedName>
        <fullName evidence="2">Uncharacterized protein</fullName>
    </submittedName>
</protein>
<comment type="caution">
    <text evidence="2">The sequence shown here is derived from an EMBL/GenBank/DDBJ whole genome shotgun (WGS) entry which is preliminary data.</text>
</comment>
<keyword evidence="3" id="KW-1185">Reference proteome</keyword>
<dbReference type="EMBL" id="JBANRG010000074">
    <property type="protein sequence ID" value="KAK7439200.1"/>
    <property type="molecule type" value="Genomic_DNA"/>
</dbReference>
<organism evidence="2 3">
    <name type="scientific">Marasmiellus scandens</name>
    <dbReference type="NCBI Taxonomy" id="2682957"/>
    <lineage>
        <taxon>Eukaryota</taxon>
        <taxon>Fungi</taxon>
        <taxon>Dikarya</taxon>
        <taxon>Basidiomycota</taxon>
        <taxon>Agaricomycotina</taxon>
        <taxon>Agaricomycetes</taxon>
        <taxon>Agaricomycetidae</taxon>
        <taxon>Agaricales</taxon>
        <taxon>Marasmiineae</taxon>
        <taxon>Omphalotaceae</taxon>
        <taxon>Marasmiellus</taxon>
    </lineage>
</organism>
<dbReference type="Proteomes" id="UP001498398">
    <property type="component" value="Unassembled WGS sequence"/>
</dbReference>
<feature type="compositionally biased region" description="Low complexity" evidence="1">
    <location>
        <begin position="329"/>
        <end position="346"/>
    </location>
</feature>
<feature type="compositionally biased region" description="Basic and acidic residues" evidence="1">
    <location>
        <begin position="132"/>
        <end position="159"/>
    </location>
</feature>
<feature type="compositionally biased region" description="Polar residues" evidence="1">
    <location>
        <begin position="101"/>
        <end position="113"/>
    </location>
</feature>
<gene>
    <name evidence="2" type="ORF">VKT23_017690</name>
</gene>
<evidence type="ECO:0000256" key="1">
    <source>
        <dbReference type="SAM" id="MobiDB-lite"/>
    </source>
</evidence>
<sequence length="629" mass="68768">MSAEASKNPELQQACRQLFGLVAQPMMDCIRSQTDFFCFTVAGCPPGPGETKFELAVYSSGTTVPRNGGKGLKVHKFRPDLFKTQVLNYFMDFLLETNSDTVPPQGLTHTLATETPDDLINPADEPSMLSFNDKDTDSVVQSDKIERRKEKNGKEERVKAKVAGQGEGKGKRKGKGKKQAKGNLSAGSDGDETSDESSTTLEVPRHSARPRPTPSNVKTFISRLPEDWLPLTVVDALNCLASTDLKMVLKELQTAADTGNVVEFNRALMKFTREYPSHISDAAHSDQLRQNQGIDSGSQGQTVNAVVHKDTSGIQCTTDPEPGSDVIARSDPPNSASSSASGSPQSTLQRSILDSHVQVFPSSEPGGIAVECPVPTQVPAQPVTPITLQRRISDSHVQAFLSSEPGGIAVETLVLTQVPAEPVILITPTQALASLGSDSAIADFPPLGSDESPDNLLLDFDRSGWPSWMTAAATYLEESLQNAGQVKQTLLHEWFVFERWHHYENPRNACYTSVGRPVAVGIWFKNGKKFRDFTPKEWTNAKVDSLAISWLAWWSTINPSWRARDKDNHIVLGNNEKGDWDELDKWGTGGFLSVIMCLVWWYQAKEKGGSDGGNNLDWSKAAEDVVIAL</sequence>
<evidence type="ECO:0000313" key="3">
    <source>
        <dbReference type="Proteomes" id="UP001498398"/>
    </source>
</evidence>
<proteinExistence type="predicted"/>
<name>A0ABR1ITU1_9AGAR</name>
<evidence type="ECO:0000313" key="2">
    <source>
        <dbReference type="EMBL" id="KAK7439200.1"/>
    </source>
</evidence>
<reference evidence="2 3" key="1">
    <citation type="submission" date="2024-01" db="EMBL/GenBank/DDBJ databases">
        <title>A draft genome for the cacao thread blight pathogen Marasmiellus scandens.</title>
        <authorList>
            <person name="Baruah I.K."/>
            <person name="Leung J."/>
            <person name="Bukari Y."/>
            <person name="Amoako-Attah I."/>
            <person name="Meinhardt L.W."/>
            <person name="Bailey B.A."/>
            <person name="Cohen S.P."/>
        </authorList>
    </citation>
    <scope>NUCLEOTIDE SEQUENCE [LARGE SCALE GENOMIC DNA]</scope>
    <source>
        <strain evidence="2 3">GH-19</strain>
    </source>
</reference>
<feature type="region of interest" description="Disordered" evidence="1">
    <location>
        <begin position="101"/>
        <end position="218"/>
    </location>
</feature>
<feature type="compositionally biased region" description="Basic residues" evidence="1">
    <location>
        <begin position="170"/>
        <end position="180"/>
    </location>
</feature>
<feature type="region of interest" description="Disordered" evidence="1">
    <location>
        <begin position="310"/>
        <end position="348"/>
    </location>
</feature>
<accession>A0ABR1ITU1</accession>